<organism evidence="1 2">
    <name type="scientific">Wenxinia saemankumensis</name>
    <dbReference type="NCBI Taxonomy" id="1447782"/>
    <lineage>
        <taxon>Bacteria</taxon>
        <taxon>Pseudomonadati</taxon>
        <taxon>Pseudomonadota</taxon>
        <taxon>Alphaproteobacteria</taxon>
        <taxon>Rhodobacterales</taxon>
        <taxon>Roseobacteraceae</taxon>
        <taxon>Wenxinia</taxon>
    </lineage>
</organism>
<reference evidence="1 2" key="1">
    <citation type="submission" date="2016-11" db="EMBL/GenBank/DDBJ databases">
        <authorList>
            <person name="Jaros S."/>
            <person name="Januszkiewicz K."/>
            <person name="Wedrychowicz H."/>
        </authorList>
    </citation>
    <scope>NUCLEOTIDE SEQUENCE [LARGE SCALE GENOMIC DNA]</scope>
    <source>
        <strain evidence="1 2">DSM 100565</strain>
    </source>
</reference>
<accession>A0A1M6EZW6</accession>
<dbReference type="OrthoDB" id="7875255at2"/>
<protein>
    <recommendedName>
        <fullName evidence="3">Phage protein, HK97 gp10 family</fullName>
    </recommendedName>
</protein>
<dbReference type="RefSeq" id="WP_073330056.1">
    <property type="nucleotide sequence ID" value="NZ_FQYO01000003.1"/>
</dbReference>
<proteinExistence type="predicted"/>
<dbReference type="EMBL" id="FQYO01000003">
    <property type="protein sequence ID" value="SHI90980.1"/>
    <property type="molecule type" value="Genomic_DNA"/>
</dbReference>
<dbReference type="Proteomes" id="UP000184292">
    <property type="component" value="Unassembled WGS sequence"/>
</dbReference>
<gene>
    <name evidence="1" type="ORF">SAMN05444417_2273</name>
</gene>
<sequence length="115" mass="12260">MSRTVIGADRVRAKLAKLKANMPKNVGEANRKSGEELIRIMRILHPGDGSTKAEIEGTANADGSFLVDAGSKAKVTEGDRGPRPFVNPALKVTRKKHAARAKRAARKAVKDAFGG</sequence>
<name>A0A1M6EZW6_9RHOB</name>
<evidence type="ECO:0000313" key="1">
    <source>
        <dbReference type="EMBL" id="SHI90980.1"/>
    </source>
</evidence>
<dbReference type="STRING" id="1447782.SAMN05444417_2273"/>
<evidence type="ECO:0008006" key="3">
    <source>
        <dbReference type="Google" id="ProtNLM"/>
    </source>
</evidence>
<dbReference type="AlphaFoldDB" id="A0A1M6EZW6"/>
<keyword evidence="2" id="KW-1185">Reference proteome</keyword>
<evidence type="ECO:0000313" key="2">
    <source>
        <dbReference type="Proteomes" id="UP000184292"/>
    </source>
</evidence>